<dbReference type="Pfam" id="PF18942">
    <property type="entry name" value="DUF5689"/>
    <property type="match status" value="1"/>
</dbReference>
<feature type="domain" description="BACON" evidence="2">
    <location>
        <begin position="163"/>
        <end position="219"/>
    </location>
</feature>
<protein>
    <submittedName>
        <fullName evidence="4">BACON domain-containing protein</fullName>
    </submittedName>
</protein>
<dbReference type="Pfam" id="PF13004">
    <property type="entry name" value="BACON"/>
    <property type="match status" value="1"/>
</dbReference>
<accession>A0A9D9ERE0</accession>
<organism evidence="4 5">
    <name type="scientific">Candidatus Cryptobacteroides intestinavium</name>
    <dbReference type="NCBI Taxonomy" id="2840766"/>
    <lineage>
        <taxon>Bacteria</taxon>
        <taxon>Pseudomonadati</taxon>
        <taxon>Bacteroidota</taxon>
        <taxon>Bacteroidia</taxon>
        <taxon>Bacteroidales</taxon>
        <taxon>Candidatus Cryptobacteroides</taxon>
    </lineage>
</organism>
<dbReference type="InterPro" id="IPR024361">
    <property type="entry name" value="BACON"/>
</dbReference>
<keyword evidence="1" id="KW-0732">Signal</keyword>
<evidence type="ECO:0000259" key="3">
    <source>
        <dbReference type="Pfam" id="PF18942"/>
    </source>
</evidence>
<feature type="domain" description="DUF5689" evidence="3">
    <location>
        <begin position="236"/>
        <end position="452"/>
    </location>
</feature>
<dbReference type="PROSITE" id="PS51257">
    <property type="entry name" value="PROKAR_LIPOPROTEIN"/>
    <property type="match status" value="1"/>
</dbReference>
<evidence type="ECO:0000259" key="2">
    <source>
        <dbReference type="Pfam" id="PF13004"/>
    </source>
</evidence>
<dbReference type="Proteomes" id="UP000823661">
    <property type="component" value="Unassembled WGS sequence"/>
</dbReference>
<evidence type="ECO:0000313" key="5">
    <source>
        <dbReference type="Proteomes" id="UP000823661"/>
    </source>
</evidence>
<feature type="non-terminal residue" evidence="4">
    <location>
        <position position="823"/>
    </location>
</feature>
<evidence type="ECO:0000256" key="1">
    <source>
        <dbReference type="SAM" id="SignalP"/>
    </source>
</evidence>
<evidence type="ECO:0000313" key="4">
    <source>
        <dbReference type="EMBL" id="MBO8451897.1"/>
    </source>
</evidence>
<feature type="chain" id="PRO_5038637598" evidence="1">
    <location>
        <begin position="28"/>
        <end position="823"/>
    </location>
</feature>
<sequence length="823" mass="91612">MNTTRISIFNVFGILAIAAAAVSCAFAEPEDIPLVKLGAIEKEYVVEAEASTFDIDIYTNGPYHIEYIEEADWLSLACSDAVDGKAKITATCEFNEDFKRRAGFVLCSDLDSRRDTLYIKQKALVDAAIAFANSSVIVPGAGGQNTSSITTNIPFEEITVTTEYTDESDAGWIRDIKIVDSESETRDLVIEVDPNPDEEAPRTASVSLSFTDGWDETVSVAFNLLQRSFKETLGREITMEELRQNYALNRPVEDYVIISGIVVSNTENRNAGENPQNTTSSIDYTVSEKTVYLESYDGRYGISMQTATEEDNVFRQYDHVQILINGVTASLIENPDRYELVGVTRAMVISQEAGSAADVPVKEKYMNELTDDDIYTYVTLKDVEFPVRKGSITPVNEGYSIGTNAHRISKYPLLVRDVNGDDMYMLTNTNCAYRSDGTRLPYGSGKISGVIVHERFSRFEWRNGADPAEMEEDPTLGYIGRYQIRHQTKDDIWGQMNDSVEDSFSELLTEYRYWNPDVENKVQRPTYGTNGYFTHTYQEKYSGSPAKEYLQATYQQHMFGSGTYEYLGPIGNNANNLFGANFGNRNGIGVVIDPSKESWNSAMDNLVSHNPDGTIEWCGPYAANQYAANGTGGWPGNDAISTSSQQINYGGSTSMRGKGNVSGNCYTAFGNHYWWDDDTGRPYAWLINFSTEGITTSHISLQISVMNTQQSFYSPRFWCAEWALTDSQAAEDDDQWHLIGEYTVPDVSVWSNTLYSSIVAYKGINFELPQEILGHPDVYIRLRPTSDLCSDGSDYSNARLSDSASGAALAGEHSSSIEYIAIR</sequence>
<dbReference type="EMBL" id="JADIMI010000029">
    <property type="protein sequence ID" value="MBO8451897.1"/>
    <property type="molecule type" value="Genomic_DNA"/>
</dbReference>
<reference evidence="4" key="2">
    <citation type="journal article" date="2021" name="PeerJ">
        <title>Extensive microbial diversity within the chicken gut microbiome revealed by metagenomics and culture.</title>
        <authorList>
            <person name="Gilroy R."/>
            <person name="Ravi A."/>
            <person name="Getino M."/>
            <person name="Pursley I."/>
            <person name="Horton D.L."/>
            <person name="Alikhan N.F."/>
            <person name="Baker D."/>
            <person name="Gharbi K."/>
            <person name="Hall N."/>
            <person name="Watson M."/>
            <person name="Adriaenssens E.M."/>
            <person name="Foster-Nyarko E."/>
            <person name="Jarju S."/>
            <person name="Secka A."/>
            <person name="Antonio M."/>
            <person name="Oren A."/>
            <person name="Chaudhuri R.R."/>
            <person name="La Ragione R."/>
            <person name="Hildebrand F."/>
            <person name="Pallen M.J."/>
        </authorList>
    </citation>
    <scope>NUCLEOTIDE SEQUENCE</scope>
    <source>
        <strain evidence="4">B1-20833</strain>
    </source>
</reference>
<dbReference type="InterPro" id="IPR043744">
    <property type="entry name" value="DUF5689"/>
</dbReference>
<proteinExistence type="predicted"/>
<gene>
    <name evidence="4" type="ORF">IAC06_03310</name>
</gene>
<comment type="caution">
    <text evidence="4">The sequence shown here is derived from an EMBL/GenBank/DDBJ whole genome shotgun (WGS) entry which is preliminary data.</text>
</comment>
<name>A0A9D9ERE0_9BACT</name>
<feature type="signal peptide" evidence="1">
    <location>
        <begin position="1"/>
        <end position="27"/>
    </location>
</feature>
<dbReference type="AlphaFoldDB" id="A0A9D9ERE0"/>
<reference evidence="4" key="1">
    <citation type="submission" date="2020-10" db="EMBL/GenBank/DDBJ databases">
        <authorList>
            <person name="Gilroy R."/>
        </authorList>
    </citation>
    <scope>NUCLEOTIDE SEQUENCE</scope>
    <source>
        <strain evidence="4">B1-20833</strain>
    </source>
</reference>